<sequence>MTDERGELFDRLERFYDAVPRDTARAEDFGPLVLFVREDAGFPYYARPRIDGPGPPSAADLAAVRERQRELGLPEAFEWVHERVPDLLPVARSAGLSVLEAPLMVLDPAALPAAGELPDVPVRILDPAAESFPADVAARRAVAQVGFGAPGTGRGDAGPAARDAALVRPAPADIEAERARATAGTRLSALVELPGDGALASGMAMRVDDVAELAGVATVPAARRRGLGLALTAALARRLLADGVDLVFLSAGSEDIARVYLRAGFRRIGTACIAEPAAVLG</sequence>
<reference evidence="3" key="1">
    <citation type="journal article" date="2019" name="Int. J. Syst. Evol. Microbiol.">
        <title>The Global Catalogue of Microorganisms (GCM) 10K type strain sequencing project: providing services to taxonomists for standard genome sequencing and annotation.</title>
        <authorList>
            <consortium name="The Broad Institute Genomics Platform"/>
            <consortium name="The Broad Institute Genome Sequencing Center for Infectious Disease"/>
            <person name="Wu L."/>
            <person name="Ma J."/>
        </authorList>
    </citation>
    <scope>NUCLEOTIDE SEQUENCE [LARGE SCALE GENOMIC DNA]</scope>
    <source>
        <strain evidence="3">2902at01</strain>
    </source>
</reference>
<keyword evidence="3" id="KW-1185">Reference proteome</keyword>
<name>A0ABV8KPX8_9ACTN</name>
<dbReference type="EMBL" id="JBHSBN010000013">
    <property type="protein sequence ID" value="MFC4108139.1"/>
    <property type="molecule type" value="Genomic_DNA"/>
</dbReference>
<dbReference type="Proteomes" id="UP001595868">
    <property type="component" value="Unassembled WGS sequence"/>
</dbReference>
<dbReference type="SUPFAM" id="SSF55729">
    <property type="entry name" value="Acyl-CoA N-acyltransferases (Nat)"/>
    <property type="match status" value="1"/>
</dbReference>
<accession>A0ABV8KPX8</accession>
<evidence type="ECO:0000313" key="2">
    <source>
        <dbReference type="EMBL" id="MFC4108139.1"/>
    </source>
</evidence>
<dbReference type="Gene3D" id="3.40.630.30">
    <property type="match status" value="1"/>
</dbReference>
<dbReference type="Pfam" id="PF08445">
    <property type="entry name" value="FR47"/>
    <property type="match status" value="1"/>
</dbReference>
<proteinExistence type="predicted"/>
<protein>
    <submittedName>
        <fullName evidence="2">GNAT family N-acetyltransferase</fullName>
    </submittedName>
</protein>
<dbReference type="PROSITE" id="PS51186">
    <property type="entry name" value="GNAT"/>
    <property type="match status" value="1"/>
</dbReference>
<comment type="caution">
    <text evidence="2">The sequence shown here is derived from an EMBL/GenBank/DDBJ whole genome shotgun (WGS) entry which is preliminary data.</text>
</comment>
<gene>
    <name evidence="2" type="ORF">ACFOX0_19680</name>
</gene>
<dbReference type="InterPro" id="IPR000182">
    <property type="entry name" value="GNAT_dom"/>
</dbReference>
<organism evidence="2 3">
    <name type="scientific">Micromonospora zhanjiangensis</name>
    <dbReference type="NCBI Taxonomy" id="1522057"/>
    <lineage>
        <taxon>Bacteria</taxon>
        <taxon>Bacillati</taxon>
        <taxon>Actinomycetota</taxon>
        <taxon>Actinomycetes</taxon>
        <taxon>Micromonosporales</taxon>
        <taxon>Micromonosporaceae</taxon>
        <taxon>Micromonospora</taxon>
    </lineage>
</organism>
<dbReference type="InterPro" id="IPR013653">
    <property type="entry name" value="GCN5-like_dom"/>
</dbReference>
<feature type="domain" description="N-acetyltransferase" evidence="1">
    <location>
        <begin position="120"/>
        <end position="281"/>
    </location>
</feature>
<dbReference type="InterPro" id="IPR016181">
    <property type="entry name" value="Acyl_CoA_acyltransferase"/>
</dbReference>
<evidence type="ECO:0000313" key="3">
    <source>
        <dbReference type="Proteomes" id="UP001595868"/>
    </source>
</evidence>
<evidence type="ECO:0000259" key="1">
    <source>
        <dbReference type="PROSITE" id="PS51186"/>
    </source>
</evidence>
<dbReference type="RefSeq" id="WP_377547956.1">
    <property type="nucleotide sequence ID" value="NZ_JBHSBN010000013.1"/>
</dbReference>